<evidence type="ECO:0000313" key="2">
    <source>
        <dbReference type="Proteomes" id="UP000297700"/>
    </source>
</evidence>
<sequence length="113" mass="11914">MKLAQSNDVDAFVRRLVDIANQHAVDMKGMNEKAALKHVNAIIDAGQIVFGVYQDPLSATGVGYKVIKGARELGVVAVSHQAEQFAISAIPCVSAEQAMAAAALLGDGQRKSH</sequence>
<reference evidence="1 2" key="1">
    <citation type="submission" date="2019-03" db="EMBL/GenBank/DDBJ databases">
        <title>Bradyrhizobium strains diversity.</title>
        <authorList>
            <person name="Urquiaga M.C.O."/>
            <person name="Hungria M."/>
            <person name="Delamuta J.R.M."/>
            <person name="Klepa M.S."/>
        </authorList>
    </citation>
    <scope>NUCLEOTIDE SEQUENCE [LARGE SCALE GENOMIC DNA]</scope>
    <source>
        <strain evidence="1 2">CNPSo 3426</strain>
    </source>
</reference>
<accession>A0A4Y9NWT5</accession>
<dbReference type="Proteomes" id="UP000297700">
    <property type="component" value="Unassembled WGS sequence"/>
</dbReference>
<organism evidence="1 2">
    <name type="scientific">Bradyrhizobium frederickii</name>
    <dbReference type="NCBI Taxonomy" id="2560054"/>
    <lineage>
        <taxon>Bacteria</taxon>
        <taxon>Pseudomonadati</taxon>
        <taxon>Pseudomonadota</taxon>
        <taxon>Alphaproteobacteria</taxon>
        <taxon>Hyphomicrobiales</taxon>
        <taxon>Nitrobacteraceae</taxon>
        <taxon>Bradyrhizobium</taxon>
    </lineage>
</organism>
<proteinExistence type="predicted"/>
<gene>
    <name evidence="1" type="ORF">E4K64_25560</name>
</gene>
<name>A0A4Y9NWT5_9BRAD</name>
<dbReference type="RefSeq" id="WP_135165977.1">
    <property type="nucleotide sequence ID" value="NZ_SPQS01000016.1"/>
</dbReference>
<comment type="caution">
    <text evidence="1">The sequence shown here is derived from an EMBL/GenBank/DDBJ whole genome shotgun (WGS) entry which is preliminary data.</text>
</comment>
<dbReference type="AlphaFoldDB" id="A0A4Y9NWT5"/>
<evidence type="ECO:0000313" key="1">
    <source>
        <dbReference type="EMBL" id="TFV71698.1"/>
    </source>
</evidence>
<protein>
    <submittedName>
        <fullName evidence="1">Uncharacterized protein</fullName>
    </submittedName>
</protein>
<dbReference type="EMBL" id="SPQS01000016">
    <property type="protein sequence ID" value="TFV71698.1"/>
    <property type="molecule type" value="Genomic_DNA"/>
</dbReference>